<dbReference type="InterPro" id="IPR010730">
    <property type="entry name" value="HET"/>
</dbReference>
<name>A0A090CQE8_PODAN</name>
<evidence type="ECO:0000256" key="1">
    <source>
        <dbReference type="SAM" id="MobiDB-lite"/>
    </source>
</evidence>
<sequence>MASSPITPSDEAPHYDLSSSSSSEDGENDQLCNLIMQREATSCFDGGGHIFTPEGTLDELLTPDVIKKEPMRCARDPQKAERDIDVLVTYIEQKAKKLFAIVVRQIKFDKPHYLNKTMHLFKHGPNGGLSDRNLPLPRPADGEKHILTLFNPPPGKGKMIWTERNIGEFCRYQWAVQVPVFRVATKTSFSLDIPRGPCLPFIEKDVSTRQSGGFGEVVKCRIHRKHLINEENPCQEINRIVPRNQQDRATMIQDWEQEARTLQETNTLGQEHIVQFITAFRRCGAHYMYLMFEWADGGNLRNFWKTYPRPMPASPTSTPVRDSLTQIWMLAQALEAAHYPSGDRRRFRHGDLKPENILWFRDNTGEGGGMGKFKIGDWGLAKGHDLETELRSNRTSTPYGTRHYESPEEKTGTDFIIWLLYGSDGLDHFNQSIGHDSPMYQTTTMVEGKVARVHDVVVRWLDYMSGLPACEPGSTAIGSLLEVVKNNLLAVKLPKGLGSMTGSPRRRSLSNMAPRTSDVDVMPASSSTASLEANMAPGSIPAIKISEHVDEKLTEDLENIGISAGQGRARANDLVLLMDHIMLEEDTSDSYWSIQDFADLRLPQHLSGHRRNEHQASIMVVSTRHNDEGTKTSVPGSTAKQTVFFPRPANITQSYLLAPERVDYGSPQFDEFWKRSVDNKLAAVLFDIYRRYPDPSSLRAEPTRKLCGTCQCSERLLREPVFSEEYNLGTLRYSAEQAKCNLCALLWAACQQTARPPPTTARFDRKGSYIHINSSGGPALSISVTPSFSLPSENENSEIQVGLVRLPPLNSDAHFEVIRQWLADCDENHGCMTTDSHKPISATRSQLLPTRVIDVSPPGSADVRPVETARGSTGRWIAVSHQWGAKPCTVKSNLASHLKGIPLSSLPATFADAVKVTRALGCQYLWIDSIFVVQKEEDDPGDFNKEMKNMEQYYSGAYCVLGLSAGEGHGAGFLAERKRREVVTFEGGGGGQFHIAEAIDDFGKHVLQGPLRSRGWVSQEHALARRTVFFTEAQTYWECGEGFRTSLMNVDQGEKILHCQDLFKVYSRLGLTNSFDRPAAIDSLQSRILRALKAKGRFGIFDEGKSLGLLRRSLLWQRDDGSDDGISTNTEKLIPIIFPPDTAISAVPSWSWMKYEGGIKYVNVVFDSVEWEWVESPWFRTRHRQQSERRPRGNDVTLVTKVQDDGNRCGEGNIILDCPGQSSPHLPHKCVVLGRQKHFDERNGRKQLCYVLILRETGGSFMHPGHGKLKIYERTGAGSLPVTCLDGGRVMVAIQ</sequence>
<dbReference type="GO" id="GO:0005524">
    <property type="term" value="F:ATP binding"/>
    <property type="evidence" value="ECO:0007669"/>
    <property type="project" value="InterPro"/>
</dbReference>
<reference evidence="3 4" key="1">
    <citation type="journal article" date="2008" name="Genome Biol.">
        <title>The genome sequence of the model ascomycete fungus Podospora anserina.</title>
        <authorList>
            <person name="Espagne E."/>
            <person name="Lespinet O."/>
            <person name="Malagnac F."/>
            <person name="Da Silva C."/>
            <person name="Jaillon O."/>
            <person name="Porcel B.M."/>
            <person name="Couloux A."/>
            <person name="Aury J.-M."/>
            <person name="Segurens B."/>
            <person name="Poulain J."/>
            <person name="Anthouard V."/>
            <person name="Grossetete S."/>
            <person name="Khalili H."/>
            <person name="Coppin E."/>
            <person name="Dequard-Chablat M."/>
            <person name="Picard M."/>
            <person name="Contamine V."/>
            <person name="Arnaise S."/>
            <person name="Bourdais A."/>
            <person name="Berteaux-Lecellier V."/>
            <person name="Gautheret D."/>
            <person name="de Vries R.P."/>
            <person name="Battaglia E."/>
            <person name="Coutinho P.M."/>
            <person name="Danchin E.G.J."/>
            <person name="Henrissat B."/>
            <person name="El Khoury R."/>
            <person name="Sainsard-Chanet A."/>
            <person name="Boivin A."/>
            <person name="Pinan-Lucarre B."/>
            <person name="Sellem C.H."/>
            <person name="Debuchy R."/>
            <person name="Wincker P."/>
            <person name="Weissenbach J."/>
            <person name="Silar P."/>
        </authorList>
    </citation>
    <scope>NUCLEOTIDE SEQUENCE [LARGE SCALE GENOMIC DNA]</scope>
    <source>
        <strain evidence="4">S / ATCC MYA-4624 / DSM 980 / FGSC 10383</strain>
    </source>
</reference>
<dbReference type="eggNOG" id="ENOG502R41Z">
    <property type="taxonomic scope" value="Eukaryota"/>
</dbReference>
<evidence type="ECO:0000313" key="4">
    <source>
        <dbReference type="Proteomes" id="UP000001197"/>
    </source>
</evidence>
<dbReference type="InParanoid" id="A0A090CQE8"/>
<reference evidence="4" key="2">
    <citation type="journal article" date="2014" name="Genetics">
        <title>Maintaining two mating types: Structure of the mating type locus and its role in heterokaryosis in Podospora anserina.</title>
        <authorList>
            <person name="Grognet P."/>
            <person name="Bidard F."/>
            <person name="Kuchly C."/>
            <person name="Tong L.C.H."/>
            <person name="Coppin E."/>
            <person name="Benkhali J.A."/>
            <person name="Couloux A."/>
            <person name="Wincker P."/>
            <person name="Debuchy R."/>
            <person name="Silar P."/>
        </authorList>
    </citation>
    <scope>GENOME REANNOTATION</scope>
    <source>
        <strain evidence="4">S / ATCC MYA-4624 / DSM 980 / FGSC 10383</strain>
    </source>
</reference>
<dbReference type="GO" id="GO:0004672">
    <property type="term" value="F:protein kinase activity"/>
    <property type="evidence" value="ECO:0007669"/>
    <property type="project" value="InterPro"/>
</dbReference>
<keyword evidence="4" id="KW-1185">Reference proteome</keyword>
<proteinExistence type="predicted"/>
<dbReference type="Gene3D" id="1.10.510.10">
    <property type="entry name" value="Transferase(Phosphotransferase) domain 1"/>
    <property type="match status" value="1"/>
</dbReference>
<organism evidence="3 4">
    <name type="scientific">Podospora anserina (strain S / ATCC MYA-4624 / DSM 980 / FGSC 10383)</name>
    <name type="common">Pleurage anserina</name>
    <dbReference type="NCBI Taxonomy" id="515849"/>
    <lineage>
        <taxon>Eukaryota</taxon>
        <taxon>Fungi</taxon>
        <taxon>Dikarya</taxon>
        <taxon>Ascomycota</taxon>
        <taxon>Pezizomycotina</taxon>
        <taxon>Sordariomycetes</taxon>
        <taxon>Sordariomycetidae</taxon>
        <taxon>Sordariales</taxon>
        <taxon>Podosporaceae</taxon>
        <taxon>Podospora</taxon>
        <taxon>Podospora anserina</taxon>
    </lineage>
</organism>
<dbReference type="PANTHER" id="PTHR33112:SF10">
    <property type="entry name" value="TOL"/>
    <property type="match status" value="1"/>
</dbReference>
<dbReference type="InterPro" id="IPR011009">
    <property type="entry name" value="Kinase-like_dom_sf"/>
</dbReference>
<accession>A0A090CQE8</accession>
<dbReference type="PANTHER" id="PTHR33112">
    <property type="entry name" value="DOMAIN PROTEIN, PUTATIVE-RELATED"/>
    <property type="match status" value="1"/>
</dbReference>
<dbReference type="PROSITE" id="PS50011">
    <property type="entry name" value="PROTEIN_KINASE_DOM"/>
    <property type="match status" value="1"/>
</dbReference>
<dbReference type="Pfam" id="PF06985">
    <property type="entry name" value="HET"/>
    <property type="match status" value="1"/>
</dbReference>
<dbReference type="Proteomes" id="UP000001197">
    <property type="component" value="Chromosome 6"/>
</dbReference>
<evidence type="ECO:0000313" key="3">
    <source>
        <dbReference type="EMBL" id="CDP30840.1"/>
    </source>
</evidence>
<evidence type="ECO:0000259" key="2">
    <source>
        <dbReference type="PROSITE" id="PS50011"/>
    </source>
</evidence>
<dbReference type="SUPFAM" id="SSF56112">
    <property type="entry name" value="Protein kinase-like (PK-like)"/>
    <property type="match status" value="1"/>
</dbReference>
<protein>
    <recommendedName>
        <fullName evidence="2">Protein kinase domain-containing protein</fullName>
    </recommendedName>
</protein>
<dbReference type="InterPro" id="IPR000719">
    <property type="entry name" value="Prot_kinase_dom"/>
</dbReference>
<feature type="domain" description="Protein kinase" evidence="2">
    <location>
        <begin position="203"/>
        <end position="583"/>
    </location>
</feature>
<dbReference type="Pfam" id="PF00069">
    <property type="entry name" value="Pkinase"/>
    <property type="match status" value="1"/>
</dbReference>
<dbReference type="EMBL" id="FO904941">
    <property type="protein sequence ID" value="CDP30840.1"/>
    <property type="molecule type" value="Genomic_DNA"/>
</dbReference>
<dbReference type="SMART" id="SM00220">
    <property type="entry name" value="S_TKc"/>
    <property type="match status" value="1"/>
</dbReference>
<feature type="region of interest" description="Disordered" evidence="1">
    <location>
        <begin position="499"/>
        <end position="522"/>
    </location>
</feature>
<feature type="region of interest" description="Disordered" evidence="1">
    <location>
        <begin position="1"/>
        <end position="27"/>
    </location>
</feature>